<feature type="compositionally biased region" description="Basic and acidic residues" evidence="1">
    <location>
        <begin position="56"/>
        <end position="77"/>
    </location>
</feature>
<gene>
    <name evidence="3" type="ORF">ABS361_01155</name>
</gene>
<proteinExistence type="predicted"/>
<name>A0AAU7XD76_9HYPH</name>
<feature type="compositionally biased region" description="Low complexity" evidence="1">
    <location>
        <begin position="111"/>
        <end position="127"/>
    </location>
</feature>
<dbReference type="EMBL" id="CP158568">
    <property type="protein sequence ID" value="XBY44943.1"/>
    <property type="molecule type" value="Genomic_DNA"/>
</dbReference>
<evidence type="ECO:0000256" key="1">
    <source>
        <dbReference type="SAM" id="MobiDB-lite"/>
    </source>
</evidence>
<sequence>MRIAFAFLAATALAGGLALAGAAPARAEDQGTSGPQTSGGNLPYINANPQTAQPAPKERSEAAEEELKRRKARDEAASKPADAPKPTEAAKGPDPKPADKPQDQAKDAPKTDPAPATDAKATAEAKPGQAKPGEEPKKDVRVIDLSKPKDKPKPPVTAAGQPPKATTPAQAAPAQAATGQASTGQTNTPAPKADTATAPKPPASPSAAALAAEALRKKQQAAAKAKATEPQVVRGPNGEVYTREQYERRYGALDPQPDVPVQRNAPRAPQAYYDDEEVVIERPRRWSLFPPYYYGDRPVERRPVLRPYEPEPRIRTYAEPRTHYAGQNCHFHAYPVEGMPFHRDVRCHWHRDADDPSLRYVR</sequence>
<dbReference type="RefSeq" id="WP_407050035.1">
    <property type="nucleotide sequence ID" value="NZ_CP158568.1"/>
</dbReference>
<protein>
    <submittedName>
        <fullName evidence="3">Uncharacterized protein</fullName>
    </submittedName>
</protein>
<feature type="compositionally biased region" description="Polar residues" evidence="1">
    <location>
        <begin position="30"/>
        <end position="40"/>
    </location>
</feature>
<feature type="compositionally biased region" description="Basic and acidic residues" evidence="1">
    <location>
        <begin position="132"/>
        <end position="153"/>
    </location>
</feature>
<feature type="compositionally biased region" description="Basic and acidic residues" evidence="1">
    <location>
        <begin position="91"/>
        <end position="110"/>
    </location>
</feature>
<feature type="compositionally biased region" description="Low complexity" evidence="1">
    <location>
        <begin position="157"/>
        <end position="198"/>
    </location>
</feature>
<feature type="chain" id="PRO_5043761826" evidence="2">
    <location>
        <begin position="28"/>
        <end position="362"/>
    </location>
</feature>
<reference evidence="3" key="1">
    <citation type="submission" date="2024-06" db="EMBL/GenBank/DDBJ databases">
        <title>Methylostella associata gen. nov., sp. nov., a novel Ancalomicrobiaceae-affiliated facultatively methylotrophic bacteria that feed on methanotrophs of the genus Methylococcus.</title>
        <authorList>
            <person name="Saltykova V."/>
            <person name="Danilova O.V."/>
            <person name="Oshkin I.Y."/>
            <person name="Belova S.E."/>
            <person name="Pimenov N.V."/>
            <person name="Dedysh S.N."/>
        </authorList>
    </citation>
    <scope>NUCLEOTIDE SEQUENCE</scope>
    <source>
        <strain evidence="3">S20</strain>
    </source>
</reference>
<keyword evidence="2" id="KW-0732">Signal</keyword>
<feature type="compositionally biased region" description="Low complexity" evidence="1">
    <location>
        <begin position="220"/>
        <end position="230"/>
    </location>
</feature>
<dbReference type="KEGG" id="mflg:ABS361_01155"/>
<feature type="signal peptide" evidence="2">
    <location>
        <begin position="1"/>
        <end position="27"/>
    </location>
</feature>
<evidence type="ECO:0000313" key="3">
    <source>
        <dbReference type="EMBL" id="XBY44943.1"/>
    </source>
</evidence>
<evidence type="ECO:0000256" key="2">
    <source>
        <dbReference type="SAM" id="SignalP"/>
    </source>
</evidence>
<organism evidence="3">
    <name type="scientific">Methyloraptor flagellatus</name>
    <dbReference type="NCBI Taxonomy" id="3162530"/>
    <lineage>
        <taxon>Bacteria</taxon>
        <taxon>Pseudomonadati</taxon>
        <taxon>Pseudomonadota</taxon>
        <taxon>Alphaproteobacteria</taxon>
        <taxon>Hyphomicrobiales</taxon>
        <taxon>Ancalomicrobiaceae</taxon>
        <taxon>Methyloraptor</taxon>
    </lineage>
</organism>
<feature type="region of interest" description="Disordered" evidence="1">
    <location>
        <begin position="20"/>
        <end position="238"/>
    </location>
</feature>
<accession>A0AAU7XD76</accession>
<dbReference type="AlphaFoldDB" id="A0AAU7XD76"/>